<evidence type="ECO:0000313" key="13">
    <source>
        <dbReference type="EMBL" id="MEE3715623.1"/>
    </source>
</evidence>
<dbReference type="PROSITE" id="PS50112">
    <property type="entry name" value="PAS"/>
    <property type="match status" value="3"/>
</dbReference>
<keyword evidence="7" id="KW-0067">ATP-binding</keyword>
<comment type="caution">
    <text evidence="13">The sequence shown here is derived from an EMBL/GenBank/DDBJ whole genome shotgun (WGS) entry which is preliminary data.</text>
</comment>
<dbReference type="Pfam" id="PF08448">
    <property type="entry name" value="PAS_4"/>
    <property type="match status" value="1"/>
</dbReference>
<dbReference type="SMART" id="SM00387">
    <property type="entry name" value="HATPase_c"/>
    <property type="match status" value="1"/>
</dbReference>
<evidence type="ECO:0000259" key="10">
    <source>
        <dbReference type="PROSITE" id="PS50109"/>
    </source>
</evidence>
<accession>A0AAW9PU51</accession>
<protein>
    <recommendedName>
        <fullName evidence="2">histidine kinase</fullName>
        <ecNumber evidence="2">2.7.13.3</ecNumber>
    </recommendedName>
</protein>
<dbReference type="SUPFAM" id="SSF55781">
    <property type="entry name" value="GAF domain-like"/>
    <property type="match status" value="1"/>
</dbReference>
<dbReference type="Pfam" id="PF13188">
    <property type="entry name" value="PAS_8"/>
    <property type="match status" value="1"/>
</dbReference>
<keyword evidence="3" id="KW-0597">Phosphoprotein</keyword>
<dbReference type="InterPro" id="IPR000700">
    <property type="entry name" value="PAS-assoc_C"/>
</dbReference>
<dbReference type="GO" id="GO:0005524">
    <property type="term" value="F:ATP binding"/>
    <property type="evidence" value="ECO:0007669"/>
    <property type="project" value="UniProtKB-KW"/>
</dbReference>
<dbReference type="InterPro" id="IPR005467">
    <property type="entry name" value="His_kinase_dom"/>
</dbReference>
<keyword evidence="9" id="KW-0175">Coiled coil</keyword>
<dbReference type="Gene3D" id="3.30.450.40">
    <property type="match status" value="1"/>
</dbReference>
<dbReference type="PROSITE" id="PS50109">
    <property type="entry name" value="HIS_KIN"/>
    <property type="match status" value="1"/>
</dbReference>
<evidence type="ECO:0000256" key="3">
    <source>
        <dbReference type="ARBA" id="ARBA00022553"/>
    </source>
</evidence>
<dbReference type="PANTHER" id="PTHR41523">
    <property type="entry name" value="TWO-COMPONENT SYSTEM SENSOR PROTEIN"/>
    <property type="match status" value="1"/>
</dbReference>
<dbReference type="AlphaFoldDB" id="A0AAW9PU51"/>
<dbReference type="SMART" id="SM00091">
    <property type="entry name" value="PAS"/>
    <property type="match status" value="3"/>
</dbReference>
<feature type="domain" description="Histidine kinase" evidence="10">
    <location>
        <begin position="668"/>
        <end position="862"/>
    </location>
</feature>
<dbReference type="InterPro" id="IPR003594">
    <property type="entry name" value="HATPase_dom"/>
</dbReference>
<evidence type="ECO:0000256" key="7">
    <source>
        <dbReference type="ARBA" id="ARBA00022840"/>
    </source>
</evidence>
<dbReference type="EMBL" id="JAZBJZ010000006">
    <property type="protein sequence ID" value="MEE3715623.1"/>
    <property type="molecule type" value="Genomic_DNA"/>
</dbReference>
<evidence type="ECO:0000256" key="9">
    <source>
        <dbReference type="SAM" id="Coils"/>
    </source>
</evidence>
<dbReference type="SUPFAM" id="SSF55874">
    <property type="entry name" value="ATPase domain of HSP90 chaperone/DNA topoisomerase II/histidine kinase"/>
    <property type="match status" value="1"/>
</dbReference>
<feature type="coiled-coil region" evidence="9">
    <location>
        <begin position="106"/>
        <end position="140"/>
    </location>
</feature>
<keyword evidence="6" id="KW-0418">Kinase</keyword>
<dbReference type="PROSITE" id="PS50113">
    <property type="entry name" value="PAC"/>
    <property type="match status" value="1"/>
</dbReference>
<dbReference type="SMART" id="SM00065">
    <property type="entry name" value="GAF"/>
    <property type="match status" value="1"/>
</dbReference>
<reference evidence="13" key="1">
    <citation type="submission" date="2024-01" db="EMBL/GenBank/DDBJ databases">
        <title>Bank of Algae and Cyanobacteria of the Azores (BACA) strain genomes.</title>
        <authorList>
            <person name="Luz R."/>
            <person name="Cordeiro R."/>
            <person name="Fonseca A."/>
            <person name="Goncalves V."/>
        </authorList>
    </citation>
    <scope>NUCLEOTIDE SEQUENCE</scope>
    <source>
        <strain evidence="13">BACA0141</strain>
    </source>
</reference>
<evidence type="ECO:0000313" key="14">
    <source>
        <dbReference type="Proteomes" id="UP001333818"/>
    </source>
</evidence>
<evidence type="ECO:0000256" key="6">
    <source>
        <dbReference type="ARBA" id="ARBA00022777"/>
    </source>
</evidence>
<keyword evidence="4" id="KW-0808">Transferase</keyword>
<dbReference type="InterPro" id="IPR011495">
    <property type="entry name" value="Sig_transdc_His_kin_sub2_dim/P"/>
</dbReference>
<dbReference type="InterPro" id="IPR013656">
    <property type="entry name" value="PAS_4"/>
</dbReference>
<dbReference type="EC" id="2.7.13.3" evidence="2"/>
<keyword evidence="14" id="KW-1185">Reference proteome</keyword>
<evidence type="ECO:0000259" key="11">
    <source>
        <dbReference type="PROSITE" id="PS50112"/>
    </source>
</evidence>
<evidence type="ECO:0000256" key="5">
    <source>
        <dbReference type="ARBA" id="ARBA00022741"/>
    </source>
</evidence>
<dbReference type="Pfam" id="PF02518">
    <property type="entry name" value="HATPase_c"/>
    <property type="match status" value="1"/>
</dbReference>
<dbReference type="SMART" id="SM00086">
    <property type="entry name" value="PAC"/>
    <property type="match status" value="2"/>
</dbReference>
<dbReference type="NCBIfam" id="TIGR00229">
    <property type="entry name" value="sensory_box"/>
    <property type="match status" value="3"/>
</dbReference>
<dbReference type="InterPro" id="IPR003018">
    <property type="entry name" value="GAF"/>
</dbReference>
<dbReference type="InterPro" id="IPR000014">
    <property type="entry name" value="PAS"/>
</dbReference>
<dbReference type="Gene3D" id="3.30.450.20">
    <property type="entry name" value="PAS domain"/>
    <property type="match status" value="4"/>
</dbReference>
<dbReference type="InterPro" id="IPR035965">
    <property type="entry name" value="PAS-like_dom_sf"/>
</dbReference>
<feature type="domain" description="PAS" evidence="11">
    <location>
        <begin position="427"/>
        <end position="481"/>
    </location>
</feature>
<dbReference type="InterPro" id="IPR029016">
    <property type="entry name" value="GAF-like_dom_sf"/>
</dbReference>
<dbReference type="Gene3D" id="3.30.565.10">
    <property type="entry name" value="Histidine kinase-like ATPase, C-terminal domain"/>
    <property type="match status" value="1"/>
</dbReference>
<feature type="domain" description="PAS" evidence="11">
    <location>
        <begin position="305"/>
        <end position="346"/>
    </location>
</feature>
<dbReference type="Proteomes" id="UP001333818">
    <property type="component" value="Unassembled WGS sequence"/>
</dbReference>
<keyword evidence="5" id="KW-0547">Nucleotide-binding</keyword>
<name>A0AAW9PU51_9CYAN</name>
<dbReference type="Pfam" id="PF13426">
    <property type="entry name" value="PAS_9"/>
    <property type="match status" value="1"/>
</dbReference>
<evidence type="ECO:0000259" key="12">
    <source>
        <dbReference type="PROSITE" id="PS50113"/>
    </source>
</evidence>
<feature type="domain" description="PAS" evidence="11">
    <location>
        <begin position="552"/>
        <end position="625"/>
    </location>
</feature>
<dbReference type="Pfam" id="PF01590">
    <property type="entry name" value="GAF"/>
    <property type="match status" value="1"/>
</dbReference>
<feature type="domain" description="PAC" evidence="12">
    <location>
        <begin position="500"/>
        <end position="551"/>
    </location>
</feature>
<dbReference type="InterPro" id="IPR036890">
    <property type="entry name" value="HATPase_C_sf"/>
</dbReference>
<evidence type="ECO:0000256" key="4">
    <source>
        <dbReference type="ARBA" id="ARBA00022679"/>
    </source>
</evidence>
<dbReference type="CDD" id="cd00130">
    <property type="entry name" value="PAS"/>
    <property type="match status" value="3"/>
</dbReference>
<sequence>MMLRQRTFDEICEQYDTAMSAYLSDDRAFSLESAYQIGCLAIEAGLDITKLNHIHKRSLHHNWKNCSGDRDSLQFIDRAADFFAHSLLPFATNEPQSKLLDLQQLNVKLEERVELRTQDLTQLNQRLLEEIAERQQTEAALNLQLERLKGLYRMVSALNQTETLQDIYKVALEGIRDTLKIERVALLIPDNDGISRYQCSLGLSKGYTSAVEDYFVSINENQDTGTLIIPDLEDREETEELAVIREREGIKAIASFPMRYQGKNLGRISVYYDSPHQFADEEIQLAKTITTYISVAITRKTTELTLKKQLAAMETSADGIAIMNSRGEYTYLNQAHAHIFGYDRADELLGKNWLNLYNAAIVNFIESHVMPSALEIGYWNGELTGTCKDGTGFPHELSLTLLADGGSVCISHDITKRKQAEFELRKAQQLLQAILDNSPSSIFVVDWQGKYMLVNRSYERLVARANHEVIGKNVADIWQPEIASAFIDSYIGIIKSRQPSEVEEVVPQADGLHTYFTVKFPLMDDRGIPYAICGISTDISDRKKSEAAMRVSENRLQTIVSNISDGIIIAEENGHIIFANPSAEKLFGLQPQGLVDSYLEMPEQFRHPTEVEIVRANQKRGVGEMQMVKIEWDSSPAYIAAIRDITDRKKVEKQIQRSLQEKEVLLKEVHHRVKNNLQVISSLLSIQSRRLSDRQSIDALTDCQERILSIALIHEQLYQAKDLSQIGLDEYIQNLANRLAVTYSDRAEKVKLRLKLAPITVNIETAMPCGLIVNELISNSFKHAFPNQRSGKIRVELTRFDPDRLILSVSDNGVGLPDDLDTLTTQSLGLMLIRKLARQLEGVTTWDYTTGTKFQVMFKGLDYRTRI</sequence>
<proteinExistence type="predicted"/>
<dbReference type="RefSeq" id="WP_330482047.1">
    <property type="nucleotide sequence ID" value="NZ_JAZBJZ010000006.1"/>
</dbReference>
<dbReference type="PANTHER" id="PTHR41523:SF8">
    <property type="entry name" value="ETHYLENE RESPONSE SENSOR PROTEIN"/>
    <property type="match status" value="1"/>
</dbReference>
<dbReference type="Pfam" id="PF07568">
    <property type="entry name" value="HisKA_2"/>
    <property type="match status" value="1"/>
</dbReference>
<keyword evidence="8" id="KW-0843">Virulence</keyword>
<evidence type="ECO:0000256" key="8">
    <source>
        <dbReference type="ARBA" id="ARBA00023026"/>
    </source>
</evidence>
<comment type="catalytic activity">
    <reaction evidence="1">
        <text>ATP + protein L-histidine = ADP + protein N-phospho-L-histidine.</text>
        <dbReference type="EC" id="2.7.13.3"/>
    </reaction>
</comment>
<gene>
    <name evidence="13" type="ORF">V2H45_02565</name>
</gene>
<organism evidence="13 14">
    <name type="scientific">Tumidithrix elongata BACA0141</name>
    <dbReference type="NCBI Taxonomy" id="2716417"/>
    <lineage>
        <taxon>Bacteria</taxon>
        <taxon>Bacillati</taxon>
        <taxon>Cyanobacteriota</taxon>
        <taxon>Cyanophyceae</taxon>
        <taxon>Pseudanabaenales</taxon>
        <taxon>Pseudanabaenaceae</taxon>
        <taxon>Tumidithrix</taxon>
        <taxon>Tumidithrix elongata</taxon>
    </lineage>
</organism>
<dbReference type="GO" id="GO:0004673">
    <property type="term" value="F:protein histidine kinase activity"/>
    <property type="evidence" value="ECO:0007669"/>
    <property type="project" value="UniProtKB-EC"/>
</dbReference>
<evidence type="ECO:0000256" key="2">
    <source>
        <dbReference type="ARBA" id="ARBA00012438"/>
    </source>
</evidence>
<dbReference type="InterPro" id="IPR001610">
    <property type="entry name" value="PAC"/>
</dbReference>
<evidence type="ECO:0000256" key="1">
    <source>
        <dbReference type="ARBA" id="ARBA00000085"/>
    </source>
</evidence>
<dbReference type="SUPFAM" id="SSF55785">
    <property type="entry name" value="PYP-like sensor domain (PAS domain)"/>
    <property type="match status" value="3"/>
</dbReference>